<sequence length="330" mass="35432">MERPASPVQLSRAAWWVAARRTARTFFEGNGIDRAAALAFFSVLALFPAVLVTASILALAGQEGRALGAAIDLAGDVLPRETVAFLRERLGEFAVSPAATLGVVTGAVVALWTASAYVTAFGRAMNDVYGVEEGRPIWKLRGVQLLVTAGFLALVSVIVLLLLLGGGIATAVAEQLGAGEAVQLTWAIVRWPLMFAVLVCLIALLYRATPNIRQPRFRWLSVGAVVAIVVVAGASAAFAWYLTAFADYDRVYGSLAGAVVFLVWLWLVNGGLLIGAAFDAELERARELQAGAHAEDRILLEPRDTSRIARNAERIAAERERARRLRRDAP</sequence>
<name>A0ABY4ARV8_9MICO</name>
<dbReference type="PIRSF" id="PIRSF035875">
    <property type="entry name" value="RNase_BN"/>
    <property type="match status" value="1"/>
</dbReference>
<evidence type="ECO:0000256" key="4">
    <source>
        <dbReference type="ARBA" id="ARBA00022989"/>
    </source>
</evidence>
<evidence type="ECO:0000313" key="7">
    <source>
        <dbReference type="EMBL" id="UOE25884.1"/>
    </source>
</evidence>
<protein>
    <submittedName>
        <fullName evidence="7">YihY/virulence factor BrkB family protein</fullName>
    </submittedName>
</protein>
<feature type="transmembrane region" description="Helical" evidence="6">
    <location>
        <begin position="255"/>
        <end position="278"/>
    </location>
</feature>
<evidence type="ECO:0000313" key="8">
    <source>
        <dbReference type="Proteomes" id="UP000831304"/>
    </source>
</evidence>
<keyword evidence="4 6" id="KW-1133">Transmembrane helix</keyword>
<proteinExistence type="predicted"/>
<feature type="transmembrane region" description="Helical" evidence="6">
    <location>
        <begin position="145"/>
        <end position="168"/>
    </location>
</feature>
<evidence type="ECO:0000256" key="1">
    <source>
        <dbReference type="ARBA" id="ARBA00004651"/>
    </source>
</evidence>
<feature type="transmembrane region" description="Helical" evidence="6">
    <location>
        <begin position="188"/>
        <end position="207"/>
    </location>
</feature>
<dbReference type="EMBL" id="CP094533">
    <property type="protein sequence ID" value="UOE25884.1"/>
    <property type="molecule type" value="Genomic_DNA"/>
</dbReference>
<reference evidence="7 8" key="1">
    <citation type="submission" date="2022-03" db="EMBL/GenBank/DDBJ databases">
        <title>Agromyces sp. isolated from the gut of P. brevitarsis seulensis larvae.</title>
        <authorList>
            <person name="Won M."/>
            <person name="Kwon S.-W."/>
        </authorList>
    </citation>
    <scope>NUCLEOTIDE SEQUENCE [LARGE SCALE GENOMIC DNA]</scope>
    <source>
        <strain evidence="7 8">KACC 16215</strain>
    </source>
</reference>
<evidence type="ECO:0000256" key="5">
    <source>
        <dbReference type="ARBA" id="ARBA00023136"/>
    </source>
</evidence>
<evidence type="ECO:0000256" key="6">
    <source>
        <dbReference type="SAM" id="Phobius"/>
    </source>
</evidence>
<organism evidence="7 8">
    <name type="scientific">Agromyces soli</name>
    <dbReference type="NCBI Taxonomy" id="659012"/>
    <lineage>
        <taxon>Bacteria</taxon>
        <taxon>Bacillati</taxon>
        <taxon>Actinomycetota</taxon>
        <taxon>Actinomycetes</taxon>
        <taxon>Micrococcales</taxon>
        <taxon>Microbacteriaceae</taxon>
        <taxon>Agromyces</taxon>
    </lineage>
</organism>
<dbReference type="Pfam" id="PF03631">
    <property type="entry name" value="Virul_fac_BrkB"/>
    <property type="match status" value="1"/>
</dbReference>
<comment type="subcellular location">
    <subcellularLocation>
        <location evidence="1">Cell membrane</location>
        <topology evidence="1">Multi-pass membrane protein</topology>
    </subcellularLocation>
</comment>
<evidence type="ECO:0000256" key="3">
    <source>
        <dbReference type="ARBA" id="ARBA00022692"/>
    </source>
</evidence>
<dbReference type="Proteomes" id="UP000831304">
    <property type="component" value="Chromosome"/>
</dbReference>
<keyword evidence="3 6" id="KW-0812">Transmembrane</keyword>
<dbReference type="RefSeq" id="WP_243568736.1">
    <property type="nucleotide sequence ID" value="NZ_BAAARD010000006.1"/>
</dbReference>
<evidence type="ECO:0000256" key="2">
    <source>
        <dbReference type="ARBA" id="ARBA00022475"/>
    </source>
</evidence>
<dbReference type="InterPro" id="IPR017039">
    <property type="entry name" value="Virul_fac_BrkB"/>
</dbReference>
<keyword evidence="8" id="KW-1185">Reference proteome</keyword>
<keyword evidence="5 6" id="KW-0472">Membrane</keyword>
<feature type="transmembrane region" description="Helical" evidence="6">
    <location>
        <begin position="35"/>
        <end position="60"/>
    </location>
</feature>
<dbReference type="NCBIfam" id="TIGR00765">
    <property type="entry name" value="yihY_not_rbn"/>
    <property type="match status" value="1"/>
</dbReference>
<feature type="transmembrane region" description="Helical" evidence="6">
    <location>
        <begin position="219"/>
        <end position="243"/>
    </location>
</feature>
<dbReference type="PANTHER" id="PTHR30213:SF0">
    <property type="entry name" value="UPF0761 MEMBRANE PROTEIN YIHY"/>
    <property type="match status" value="1"/>
</dbReference>
<gene>
    <name evidence="7" type="ORF">MTP13_16450</name>
</gene>
<dbReference type="PANTHER" id="PTHR30213">
    <property type="entry name" value="INNER MEMBRANE PROTEIN YHJD"/>
    <property type="match status" value="1"/>
</dbReference>
<accession>A0ABY4ARV8</accession>
<keyword evidence="2" id="KW-1003">Cell membrane</keyword>